<feature type="signal peptide" evidence="2">
    <location>
        <begin position="1"/>
        <end position="21"/>
    </location>
</feature>
<accession>A0ABW5YK34</accession>
<organism evidence="5 6">
    <name type="scientific">Flavobacterium chuncheonense</name>
    <dbReference type="NCBI Taxonomy" id="2026653"/>
    <lineage>
        <taxon>Bacteria</taxon>
        <taxon>Pseudomonadati</taxon>
        <taxon>Bacteroidota</taxon>
        <taxon>Flavobacteriia</taxon>
        <taxon>Flavobacteriales</taxon>
        <taxon>Flavobacteriaceae</taxon>
        <taxon>Flavobacterium</taxon>
    </lineage>
</organism>
<dbReference type="InterPro" id="IPR003961">
    <property type="entry name" value="FN3_dom"/>
</dbReference>
<dbReference type="SUPFAM" id="SSF49899">
    <property type="entry name" value="Concanavalin A-like lectins/glucanases"/>
    <property type="match status" value="2"/>
</dbReference>
<evidence type="ECO:0000256" key="1">
    <source>
        <dbReference type="ARBA" id="ARBA00022729"/>
    </source>
</evidence>
<dbReference type="InterPro" id="IPR013783">
    <property type="entry name" value="Ig-like_fold"/>
</dbReference>
<evidence type="ECO:0000259" key="4">
    <source>
        <dbReference type="PROSITE" id="PS50853"/>
    </source>
</evidence>
<protein>
    <submittedName>
        <fullName evidence="5">T9SS type A sorting domain-containing protein</fullName>
    </submittedName>
</protein>
<dbReference type="Pfam" id="PF00629">
    <property type="entry name" value="MAM"/>
    <property type="match status" value="1"/>
</dbReference>
<dbReference type="EMBL" id="JBHUPC010000012">
    <property type="protein sequence ID" value="MFD2891441.1"/>
    <property type="molecule type" value="Genomic_DNA"/>
</dbReference>
<gene>
    <name evidence="5" type="ORF">ACFS5J_05365</name>
</gene>
<dbReference type="SMART" id="SM00060">
    <property type="entry name" value="FN3"/>
    <property type="match status" value="2"/>
</dbReference>
<dbReference type="Gene3D" id="2.60.40.10">
    <property type="entry name" value="Immunoglobulins"/>
    <property type="match status" value="2"/>
</dbReference>
<dbReference type="Proteomes" id="UP001597534">
    <property type="component" value="Unassembled WGS sequence"/>
</dbReference>
<sequence length="800" mass="86852">MKKITYLFIAFLLSWMLSAQIEVDQKFTSLSTPTGWFRTSGSSYISSADACDGYSLRFNLKSTVTTNELVSANFSGSSNGTDVTFKFDYKIEDYNSTNATALGFGTSQIQYSTDNGTTWVTFYTIDDNTHVVSNQCVTITQTIPGTSVPAGSDFKFRFWNNYTTGNWDIYFDNIYIQQVPSVVPNCVALTTPADAATSVLNSVISWPAATGLADGYKLNVGSTSGGTDILNLFDVGNVLTYDLGTLVPGATYYVTVVPYNVAGNAATCTESSFSTCGVYTAPYLETFENTGLIPNCWLLTGVGLWKYNSSPTGTQVGFQGSIIGSTPSGGYFAWVDDSGFPTNNVSLTSPFINVSSLAVPRLVFYEISDNQGVANATLNVEVFDGANWNTMATYNTNTVGWYKRVIDLSSLTITGNIQVRFTVLGSTSSYDDIAIDDVAIEETPSCVEPDNFVVTGLTTTTVDLSWNDPTGGQFDFEYIVQQQGLGVPTVSGTAISTTTVTAGIVTPLTPDTLYEAWVRGDCATDGYSSWVGPVYFRTDCVLAVAPYSYDVESAFVAAEIVNCWSAAPVFNSTFVWNVAYSVAASSTGPAVPHGGAKFFYAESSYGASSQEAELFMPEVDITGLTDPSIEFWYHKYSDMVNQMGNLYVDIFDDINSTWVNLDVITGVTQSAKTDPWLLRQISLVGYTGVVKIRFRASKNGTRSDIAIDDIAIVNNQNLSTSTFINDSFKIYPNPVEDILNLEYNTEIKNIKVFNLLGQVVIDENINAASTQFDISELETGAYLVNVTIGNSVKTVKFVKK</sequence>
<dbReference type="SUPFAM" id="SSF49265">
    <property type="entry name" value="Fibronectin type III"/>
    <property type="match status" value="2"/>
</dbReference>
<dbReference type="Gene3D" id="2.60.120.200">
    <property type="match status" value="2"/>
</dbReference>
<feature type="domain" description="MAM" evidence="3">
    <location>
        <begin position="286"/>
        <end position="448"/>
    </location>
</feature>
<dbReference type="InterPro" id="IPR026444">
    <property type="entry name" value="Secre_tail"/>
</dbReference>
<dbReference type="InterPro" id="IPR036116">
    <property type="entry name" value="FN3_sf"/>
</dbReference>
<dbReference type="PROSITE" id="PS50853">
    <property type="entry name" value="FN3"/>
    <property type="match status" value="2"/>
</dbReference>
<feature type="domain" description="Fibronectin type-III" evidence="4">
    <location>
        <begin position="179"/>
        <end position="278"/>
    </location>
</feature>
<feature type="domain" description="Fibronectin type-III" evidence="4">
    <location>
        <begin position="448"/>
        <end position="541"/>
    </location>
</feature>
<comment type="caution">
    <text evidence="5">The sequence shown here is derived from an EMBL/GenBank/DDBJ whole genome shotgun (WGS) entry which is preliminary data.</text>
</comment>
<dbReference type="PROSITE" id="PS50060">
    <property type="entry name" value="MAM_2"/>
    <property type="match status" value="2"/>
</dbReference>
<dbReference type="NCBIfam" id="TIGR04183">
    <property type="entry name" value="Por_Secre_tail"/>
    <property type="match status" value="1"/>
</dbReference>
<dbReference type="Pfam" id="PF00041">
    <property type="entry name" value="fn3"/>
    <property type="match status" value="1"/>
</dbReference>
<evidence type="ECO:0000313" key="5">
    <source>
        <dbReference type="EMBL" id="MFD2891441.1"/>
    </source>
</evidence>
<evidence type="ECO:0000259" key="3">
    <source>
        <dbReference type="PROSITE" id="PS50060"/>
    </source>
</evidence>
<dbReference type="Gene3D" id="2.60.120.260">
    <property type="entry name" value="Galactose-binding domain-like"/>
    <property type="match status" value="1"/>
</dbReference>
<dbReference type="InterPro" id="IPR013320">
    <property type="entry name" value="ConA-like_dom_sf"/>
</dbReference>
<evidence type="ECO:0000256" key="2">
    <source>
        <dbReference type="SAM" id="SignalP"/>
    </source>
</evidence>
<proteinExistence type="predicted"/>
<feature type="domain" description="MAM" evidence="3">
    <location>
        <begin position="547"/>
        <end position="720"/>
    </location>
</feature>
<feature type="chain" id="PRO_5047384446" evidence="2">
    <location>
        <begin position="22"/>
        <end position="800"/>
    </location>
</feature>
<keyword evidence="1 2" id="KW-0732">Signal</keyword>
<dbReference type="InterPro" id="IPR000998">
    <property type="entry name" value="MAM_dom"/>
</dbReference>
<dbReference type="SMART" id="SM00137">
    <property type="entry name" value="MAM"/>
    <property type="match status" value="1"/>
</dbReference>
<dbReference type="PANTHER" id="PTHR23282:SF101">
    <property type="entry name" value="MAM DOMAIN-CONTAINING PROTEIN"/>
    <property type="match status" value="1"/>
</dbReference>
<dbReference type="CDD" id="cd00063">
    <property type="entry name" value="FN3"/>
    <property type="match status" value="1"/>
</dbReference>
<dbReference type="PANTHER" id="PTHR23282">
    <property type="entry name" value="APICAL ENDOSOMAL GLYCOPROTEIN PRECURSOR"/>
    <property type="match status" value="1"/>
</dbReference>
<keyword evidence="6" id="KW-1185">Reference proteome</keyword>
<dbReference type="RefSeq" id="WP_379811029.1">
    <property type="nucleotide sequence ID" value="NZ_JBHUPC010000012.1"/>
</dbReference>
<evidence type="ECO:0000313" key="6">
    <source>
        <dbReference type="Proteomes" id="UP001597534"/>
    </source>
</evidence>
<name>A0ABW5YK34_9FLAO</name>
<dbReference type="Pfam" id="PF18962">
    <property type="entry name" value="Por_Secre_tail"/>
    <property type="match status" value="1"/>
</dbReference>
<reference evidence="6" key="1">
    <citation type="journal article" date="2019" name="Int. J. Syst. Evol. Microbiol.">
        <title>The Global Catalogue of Microorganisms (GCM) 10K type strain sequencing project: providing services to taxonomists for standard genome sequencing and annotation.</title>
        <authorList>
            <consortium name="The Broad Institute Genomics Platform"/>
            <consortium name="The Broad Institute Genome Sequencing Center for Infectious Disease"/>
            <person name="Wu L."/>
            <person name="Ma J."/>
        </authorList>
    </citation>
    <scope>NUCLEOTIDE SEQUENCE [LARGE SCALE GENOMIC DNA]</scope>
    <source>
        <strain evidence="6">KCTC 22671</strain>
    </source>
</reference>
<dbReference type="InterPro" id="IPR051560">
    <property type="entry name" value="MAM_domain-containing"/>
</dbReference>